<dbReference type="Proteomes" id="UP001215280">
    <property type="component" value="Unassembled WGS sequence"/>
</dbReference>
<sequence>MSSDWLKSSPAGTSPKLTKLGPCLHVPAQFLGTVGGAVRAAELVKKHPALLALNVEAKEQADIAESFDLEAVPSFVVLRRIAGADTPALMQVIATHAAGPVPAYTEAAPSPASETPADSTRTSDAS</sequence>
<reference evidence="2" key="1">
    <citation type="submission" date="2023-03" db="EMBL/GenBank/DDBJ databases">
        <title>Massive genome expansion in bonnet fungi (Mycena s.s.) driven by repeated elements and novel gene families across ecological guilds.</title>
        <authorList>
            <consortium name="Lawrence Berkeley National Laboratory"/>
            <person name="Harder C.B."/>
            <person name="Miyauchi S."/>
            <person name="Viragh M."/>
            <person name="Kuo A."/>
            <person name="Thoen E."/>
            <person name="Andreopoulos B."/>
            <person name="Lu D."/>
            <person name="Skrede I."/>
            <person name="Drula E."/>
            <person name="Henrissat B."/>
            <person name="Morin E."/>
            <person name="Kohler A."/>
            <person name="Barry K."/>
            <person name="LaButti K."/>
            <person name="Morin E."/>
            <person name="Salamov A."/>
            <person name="Lipzen A."/>
            <person name="Mereny Z."/>
            <person name="Hegedus B."/>
            <person name="Baldrian P."/>
            <person name="Stursova M."/>
            <person name="Weitz H."/>
            <person name="Taylor A."/>
            <person name="Grigoriev I.V."/>
            <person name="Nagy L.G."/>
            <person name="Martin F."/>
            <person name="Kauserud H."/>
        </authorList>
    </citation>
    <scope>NUCLEOTIDE SEQUENCE</scope>
    <source>
        <strain evidence="2">CBHHK188m</strain>
    </source>
</reference>
<keyword evidence="3" id="KW-1185">Reference proteome</keyword>
<protein>
    <recommendedName>
        <fullName evidence="4">Thioredoxin domain-containing protein</fullName>
    </recommendedName>
</protein>
<evidence type="ECO:0008006" key="4">
    <source>
        <dbReference type="Google" id="ProtNLM"/>
    </source>
</evidence>
<gene>
    <name evidence="2" type="ORF">DFH07DRAFT_770096</name>
</gene>
<dbReference type="EMBL" id="JARJLG010000034">
    <property type="protein sequence ID" value="KAJ7765955.1"/>
    <property type="molecule type" value="Genomic_DNA"/>
</dbReference>
<accession>A0AAD7NM52</accession>
<feature type="compositionally biased region" description="Low complexity" evidence="1">
    <location>
        <begin position="105"/>
        <end position="120"/>
    </location>
</feature>
<proteinExistence type="predicted"/>
<organism evidence="2 3">
    <name type="scientific">Mycena maculata</name>
    <dbReference type="NCBI Taxonomy" id="230809"/>
    <lineage>
        <taxon>Eukaryota</taxon>
        <taxon>Fungi</taxon>
        <taxon>Dikarya</taxon>
        <taxon>Basidiomycota</taxon>
        <taxon>Agaricomycotina</taxon>
        <taxon>Agaricomycetes</taxon>
        <taxon>Agaricomycetidae</taxon>
        <taxon>Agaricales</taxon>
        <taxon>Marasmiineae</taxon>
        <taxon>Mycenaceae</taxon>
        <taxon>Mycena</taxon>
    </lineage>
</organism>
<evidence type="ECO:0000313" key="2">
    <source>
        <dbReference type="EMBL" id="KAJ7765955.1"/>
    </source>
</evidence>
<evidence type="ECO:0000313" key="3">
    <source>
        <dbReference type="Proteomes" id="UP001215280"/>
    </source>
</evidence>
<evidence type="ECO:0000256" key="1">
    <source>
        <dbReference type="SAM" id="MobiDB-lite"/>
    </source>
</evidence>
<feature type="region of interest" description="Disordered" evidence="1">
    <location>
        <begin position="103"/>
        <end position="126"/>
    </location>
</feature>
<comment type="caution">
    <text evidence="2">The sequence shown here is derived from an EMBL/GenBank/DDBJ whole genome shotgun (WGS) entry which is preliminary data.</text>
</comment>
<name>A0AAD7NM52_9AGAR</name>
<dbReference type="AlphaFoldDB" id="A0AAD7NM52"/>